<feature type="non-terminal residue" evidence="1">
    <location>
        <position position="1"/>
    </location>
</feature>
<proteinExistence type="predicted"/>
<comment type="caution">
    <text evidence="1">The sequence shown here is derived from an EMBL/GenBank/DDBJ whole genome shotgun (WGS) entry which is preliminary data.</text>
</comment>
<protein>
    <submittedName>
        <fullName evidence="1">Uncharacterized protein</fullName>
    </submittedName>
</protein>
<organism evidence="1 2">
    <name type="scientific">Cucurbita argyrosperma subsp. sororia</name>
    <dbReference type="NCBI Taxonomy" id="37648"/>
    <lineage>
        <taxon>Eukaryota</taxon>
        <taxon>Viridiplantae</taxon>
        <taxon>Streptophyta</taxon>
        <taxon>Embryophyta</taxon>
        <taxon>Tracheophyta</taxon>
        <taxon>Spermatophyta</taxon>
        <taxon>Magnoliopsida</taxon>
        <taxon>eudicotyledons</taxon>
        <taxon>Gunneridae</taxon>
        <taxon>Pentapetalae</taxon>
        <taxon>rosids</taxon>
        <taxon>fabids</taxon>
        <taxon>Cucurbitales</taxon>
        <taxon>Cucurbitaceae</taxon>
        <taxon>Cucurbiteae</taxon>
        <taxon>Cucurbita</taxon>
    </lineage>
</organism>
<sequence length="79" mass="8880">MSSLKGETIIVMHGLVDSDPCGWTPHESCVVTIDLPACDCLPSDQQMTRQASFLTRSFSLKNFGYGKDERPLINFWLMI</sequence>
<keyword evidence="2" id="KW-1185">Reference proteome</keyword>
<evidence type="ECO:0000313" key="2">
    <source>
        <dbReference type="Proteomes" id="UP000685013"/>
    </source>
</evidence>
<name>A0AAV6NYG1_9ROSI</name>
<dbReference type="EMBL" id="JAGKQH010000003">
    <property type="protein sequence ID" value="KAG6603480.1"/>
    <property type="molecule type" value="Genomic_DNA"/>
</dbReference>
<dbReference type="AlphaFoldDB" id="A0AAV6NYG1"/>
<accession>A0AAV6NYG1</accession>
<dbReference type="Proteomes" id="UP000685013">
    <property type="component" value="Chromosome 3"/>
</dbReference>
<reference evidence="1 2" key="1">
    <citation type="journal article" date="2021" name="Hortic Res">
        <title>The domestication of Cucurbita argyrosperma as revealed by the genome of its wild relative.</title>
        <authorList>
            <person name="Barrera-Redondo J."/>
            <person name="Sanchez-de la Vega G."/>
            <person name="Aguirre-Liguori J.A."/>
            <person name="Castellanos-Morales G."/>
            <person name="Gutierrez-Guerrero Y.T."/>
            <person name="Aguirre-Dugua X."/>
            <person name="Aguirre-Planter E."/>
            <person name="Tenaillon M.I."/>
            <person name="Lira-Saade R."/>
            <person name="Eguiarte L.E."/>
        </authorList>
    </citation>
    <scope>NUCLEOTIDE SEQUENCE [LARGE SCALE GENOMIC DNA]</scope>
    <source>
        <strain evidence="1">JBR-2021</strain>
    </source>
</reference>
<gene>
    <name evidence="1" type="ORF">SDJN03_04089</name>
</gene>
<evidence type="ECO:0000313" key="1">
    <source>
        <dbReference type="EMBL" id="KAG6603480.1"/>
    </source>
</evidence>